<name>A0A448TTP5_9PAST</name>
<dbReference type="AlphaFoldDB" id="A0A448TTP5"/>
<reference evidence="1 2" key="1">
    <citation type="submission" date="2018-12" db="EMBL/GenBank/DDBJ databases">
        <authorList>
            <consortium name="Pathogen Informatics"/>
        </authorList>
    </citation>
    <scope>NUCLEOTIDE SEQUENCE [LARGE SCALE GENOMIC DNA]</scope>
    <source>
        <strain evidence="1 2">NCTC12871</strain>
    </source>
</reference>
<evidence type="ECO:0000313" key="1">
    <source>
        <dbReference type="EMBL" id="VEJ09369.1"/>
    </source>
</evidence>
<sequence length="301" mass="35276">MHLIKFSTSSTKYYPIELELYMKKTHKLPQFRLENSNGEFCYLAICPACNNPVQIINLYRTAKNTDKPYGKHIPKTIPHLAHYNEVAYLCCPYRAKKIKLDKSERRNPSDFDEGIVHNLVYHFDKIIYFFEQKVGIKVSESLAKTLLKDFFAHRVYRYVGTHSLNLPIMIMYFLGRQRLIGRKVSNVELCHAIEDFTQIDEKTKKLTLKGHKFCDIGFSFRNHKRHVMDNEFIESILLEITLTDGSTENTDVLYKQKITLDSQYIANLYNYEPRLPEWVKERNATLIALAKQVALSYGFNV</sequence>
<dbReference type="KEGG" id="adp:NCTC12871_00822"/>
<accession>A0A448TTP5</accession>
<gene>
    <name evidence="1" type="ORF">NCTC12871_00822</name>
</gene>
<organism evidence="1 2">
    <name type="scientific">Actinobacillus delphinicola</name>
    <dbReference type="NCBI Taxonomy" id="51161"/>
    <lineage>
        <taxon>Bacteria</taxon>
        <taxon>Pseudomonadati</taxon>
        <taxon>Pseudomonadota</taxon>
        <taxon>Gammaproteobacteria</taxon>
        <taxon>Pasteurellales</taxon>
        <taxon>Pasteurellaceae</taxon>
        <taxon>Actinobacillus</taxon>
    </lineage>
</organism>
<evidence type="ECO:0000313" key="2">
    <source>
        <dbReference type="Proteomes" id="UP000279799"/>
    </source>
</evidence>
<keyword evidence="2" id="KW-1185">Reference proteome</keyword>
<dbReference type="EMBL" id="LR134510">
    <property type="protein sequence ID" value="VEJ09369.1"/>
    <property type="molecule type" value="Genomic_DNA"/>
</dbReference>
<protein>
    <submittedName>
        <fullName evidence="1">Uncharacterized protein</fullName>
    </submittedName>
</protein>
<proteinExistence type="predicted"/>
<dbReference type="Proteomes" id="UP000279799">
    <property type="component" value="Chromosome"/>
</dbReference>